<gene>
    <name evidence="3" type="ORF">F0562_016013</name>
</gene>
<accession>A0A5J4ZKK6</accession>
<feature type="region of interest" description="Disordered" evidence="1">
    <location>
        <begin position="245"/>
        <end position="266"/>
    </location>
</feature>
<reference evidence="3 4" key="1">
    <citation type="submission" date="2019-09" db="EMBL/GenBank/DDBJ databases">
        <title>A chromosome-level genome assembly of the Chinese tupelo Nyssa sinensis.</title>
        <authorList>
            <person name="Yang X."/>
            <person name="Kang M."/>
            <person name="Yang Y."/>
            <person name="Xiong H."/>
            <person name="Wang M."/>
            <person name="Zhang Z."/>
            <person name="Wang Z."/>
            <person name="Wu H."/>
            <person name="Ma T."/>
            <person name="Liu J."/>
            <person name="Xi Z."/>
        </authorList>
    </citation>
    <scope>NUCLEOTIDE SEQUENCE [LARGE SCALE GENOMIC DNA]</scope>
    <source>
        <strain evidence="3">J267</strain>
        <tissue evidence="3">Leaf</tissue>
    </source>
</reference>
<dbReference type="EMBL" id="CM018050">
    <property type="protein sequence ID" value="KAA8518539.1"/>
    <property type="molecule type" value="Genomic_DNA"/>
</dbReference>
<feature type="compositionally biased region" description="Polar residues" evidence="1">
    <location>
        <begin position="245"/>
        <end position="260"/>
    </location>
</feature>
<keyword evidence="2" id="KW-1133">Transmembrane helix</keyword>
<sequence length="266" mass="29854">MVHNICLLSSGLAIVLLVFTIDTPLGWFTLVIWVCVFAVEGLLAWKTYKQLYQLLYQEVVEFKNMVNTLVNGNPIPQETEMNVNPPTANQAAPEHAVNPSTANQAALEHLAVIHGALWFFTTLLHKFLTMKYEMKKQWPFEADDANIRAFVVAIVSYILTLIGTIILKPQFPKCAGMVHKICLLIFGFAIVVLLSTIDIPLGWFTLVFWVCAFAAVGRSAWKTYKQLYQEVVEFKNKVNTPVNGNPIPQETEMNGNTIAQDTEPPV</sequence>
<name>A0A5J4ZKK6_9ASTE</name>
<feature type="transmembrane region" description="Helical" evidence="2">
    <location>
        <begin position="203"/>
        <end position="221"/>
    </location>
</feature>
<evidence type="ECO:0000313" key="4">
    <source>
        <dbReference type="Proteomes" id="UP000325577"/>
    </source>
</evidence>
<protein>
    <recommendedName>
        <fullName evidence="5">Transmembrane protein</fullName>
    </recommendedName>
</protein>
<dbReference type="Proteomes" id="UP000325577">
    <property type="component" value="Linkage Group LG7"/>
</dbReference>
<keyword evidence="2" id="KW-0812">Transmembrane</keyword>
<keyword evidence="4" id="KW-1185">Reference proteome</keyword>
<dbReference type="PANTHER" id="PTHR34115">
    <property type="entry name" value="PROTEIN, PUTATIVE-RELATED"/>
    <property type="match status" value="1"/>
</dbReference>
<evidence type="ECO:0008006" key="5">
    <source>
        <dbReference type="Google" id="ProtNLM"/>
    </source>
</evidence>
<keyword evidence="2" id="KW-0472">Membrane</keyword>
<evidence type="ECO:0000313" key="3">
    <source>
        <dbReference type="EMBL" id="KAA8518539.1"/>
    </source>
</evidence>
<dbReference type="PANTHER" id="PTHR34115:SF13">
    <property type="entry name" value="RPB1A"/>
    <property type="match status" value="1"/>
</dbReference>
<evidence type="ECO:0000256" key="2">
    <source>
        <dbReference type="SAM" id="Phobius"/>
    </source>
</evidence>
<dbReference type="AlphaFoldDB" id="A0A5J4ZKK6"/>
<dbReference type="InterPro" id="IPR053258">
    <property type="entry name" value="Ca-permeable_cation_channel"/>
</dbReference>
<dbReference type="OrthoDB" id="954522at2759"/>
<feature type="transmembrane region" description="Helical" evidence="2">
    <location>
        <begin position="178"/>
        <end position="197"/>
    </location>
</feature>
<feature type="transmembrane region" description="Helical" evidence="2">
    <location>
        <begin position="110"/>
        <end position="127"/>
    </location>
</feature>
<organism evidence="3 4">
    <name type="scientific">Nyssa sinensis</name>
    <dbReference type="NCBI Taxonomy" id="561372"/>
    <lineage>
        <taxon>Eukaryota</taxon>
        <taxon>Viridiplantae</taxon>
        <taxon>Streptophyta</taxon>
        <taxon>Embryophyta</taxon>
        <taxon>Tracheophyta</taxon>
        <taxon>Spermatophyta</taxon>
        <taxon>Magnoliopsida</taxon>
        <taxon>eudicotyledons</taxon>
        <taxon>Gunneridae</taxon>
        <taxon>Pentapetalae</taxon>
        <taxon>asterids</taxon>
        <taxon>Cornales</taxon>
        <taxon>Nyssaceae</taxon>
        <taxon>Nyssa</taxon>
    </lineage>
</organism>
<feature type="transmembrane region" description="Helical" evidence="2">
    <location>
        <begin position="147"/>
        <end position="166"/>
    </location>
</feature>
<evidence type="ECO:0000256" key="1">
    <source>
        <dbReference type="SAM" id="MobiDB-lite"/>
    </source>
</evidence>
<proteinExistence type="predicted"/>
<feature type="transmembrane region" description="Helical" evidence="2">
    <location>
        <begin position="30"/>
        <end position="48"/>
    </location>
</feature>